<dbReference type="Proteomes" id="UP000544872">
    <property type="component" value="Unassembled WGS sequence"/>
</dbReference>
<dbReference type="PROSITE" id="PS51257">
    <property type="entry name" value="PROKAR_LIPOPROTEIN"/>
    <property type="match status" value="1"/>
</dbReference>
<dbReference type="SUPFAM" id="SSF55785">
    <property type="entry name" value="PYP-like sensor domain (PAS domain)"/>
    <property type="match status" value="1"/>
</dbReference>
<feature type="transmembrane region" description="Helical" evidence="1">
    <location>
        <begin position="6"/>
        <end position="27"/>
    </location>
</feature>
<evidence type="ECO:0000256" key="1">
    <source>
        <dbReference type="SAM" id="Phobius"/>
    </source>
</evidence>
<name>A0A7W9ZHD7_NOVIT</name>
<comment type="caution">
    <text evidence="3">The sequence shown here is derived from an EMBL/GenBank/DDBJ whole genome shotgun (WGS) entry which is preliminary data.</text>
</comment>
<dbReference type="InterPro" id="IPR000014">
    <property type="entry name" value="PAS"/>
</dbReference>
<feature type="transmembrane region" description="Helical" evidence="1">
    <location>
        <begin position="39"/>
        <end position="57"/>
    </location>
</feature>
<keyword evidence="1" id="KW-0472">Membrane</keyword>
<gene>
    <name evidence="3" type="ORF">FHS48_002950</name>
</gene>
<evidence type="ECO:0000313" key="3">
    <source>
        <dbReference type="EMBL" id="MBB6211511.1"/>
    </source>
</evidence>
<dbReference type="InterPro" id="IPR035965">
    <property type="entry name" value="PAS-like_dom_sf"/>
</dbReference>
<feature type="domain" description="PAS" evidence="2">
    <location>
        <begin position="235"/>
        <end position="302"/>
    </location>
</feature>
<dbReference type="SMART" id="SM00091">
    <property type="entry name" value="PAS"/>
    <property type="match status" value="1"/>
</dbReference>
<evidence type="ECO:0000259" key="2">
    <source>
        <dbReference type="SMART" id="SM00091"/>
    </source>
</evidence>
<sequence>MTILDLRTLLLVLVLVSFGCAALCVVLSRVSNRRGSLSALAWAECLLGAGFALVAVRGASPDVLTYIVANLLIVAGYGGHWLSLRRLTGQIFPWGWALPVLVAVAGLQIWLTYLLPSLPGRIILISLVCAGIAGLIVWDAIRCRTVTRMLIVPHAVFAAMMLSRVWLAVTMPDPATQPFLSSGPVQQGYFLGILLAQLWMAQAMLWSIGMDWYREVAGAVAARDQAEQSRRITDSRLSGLMALDAACIVFLDPETRVVEASPSFCRLLGVGSSRDLAGETLLPYTVEEDRERVALLHRALTEGQIGSYRVRKTLRTAQDAVVRVDMTVGPLSGNILPGDRAKGFVAFCQPLTENAMAEA</sequence>
<accession>A0A7W9ZHD7</accession>
<evidence type="ECO:0000313" key="4">
    <source>
        <dbReference type="Proteomes" id="UP000544872"/>
    </source>
</evidence>
<proteinExistence type="predicted"/>
<feature type="transmembrane region" description="Helical" evidence="1">
    <location>
        <begin position="150"/>
        <end position="169"/>
    </location>
</feature>
<protein>
    <submittedName>
        <fullName evidence="3">PAS domain S-box-containing protein</fullName>
    </submittedName>
</protein>
<dbReference type="Gene3D" id="3.30.450.20">
    <property type="entry name" value="PAS domain"/>
    <property type="match status" value="1"/>
</dbReference>
<dbReference type="GO" id="GO:0006355">
    <property type="term" value="P:regulation of DNA-templated transcription"/>
    <property type="evidence" value="ECO:0007669"/>
    <property type="project" value="InterPro"/>
</dbReference>
<keyword evidence="1" id="KW-0812">Transmembrane</keyword>
<reference evidence="3 4" key="1">
    <citation type="submission" date="2020-08" db="EMBL/GenBank/DDBJ databases">
        <title>Genomic Encyclopedia of Type Strains, Phase IV (KMG-IV): sequencing the most valuable type-strain genomes for metagenomic binning, comparative biology and taxonomic classification.</title>
        <authorList>
            <person name="Goeker M."/>
        </authorList>
    </citation>
    <scope>NUCLEOTIDE SEQUENCE [LARGE SCALE GENOMIC DNA]</scope>
    <source>
        <strain evidence="3 4">DSM 11590</strain>
    </source>
</reference>
<keyword evidence="4" id="KW-1185">Reference proteome</keyword>
<dbReference type="Pfam" id="PF00989">
    <property type="entry name" value="PAS"/>
    <property type="match status" value="1"/>
</dbReference>
<dbReference type="EMBL" id="JACIIX010000011">
    <property type="protein sequence ID" value="MBB6211511.1"/>
    <property type="molecule type" value="Genomic_DNA"/>
</dbReference>
<dbReference type="InterPro" id="IPR013767">
    <property type="entry name" value="PAS_fold"/>
</dbReference>
<dbReference type="RefSeq" id="WP_184264329.1">
    <property type="nucleotide sequence ID" value="NZ_JACIIX010000011.1"/>
</dbReference>
<dbReference type="AlphaFoldDB" id="A0A7W9ZHD7"/>
<keyword evidence="1" id="KW-1133">Transmembrane helix</keyword>
<feature type="transmembrane region" description="Helical" evidence="1">
    <location>
        <begin position="94"/>
        <end position="115"/>
    </location>
</feature>
<dbReference type="NCBIfam" id="TIGR00229">
    <property type="entry name" value="sensory_box"/>
    <property type="match status" value="1"/>
</dbReference>
<dbReference type="CDD" id="cd00130">
    <property type="entry name" value="PAS"/>
    <property type="match status" value="1"/>
</dbReference>
<feature type="transmembrane region" description="Helical" evidence="1">
    <location>
        <begin position="121"/>
        <end position="138"/>
    </location>
</feature>
<organism evidence="3 4">
    <name type="scientific">Novispirillum itersonii</name>
    <name type="common">Aquaspirillum itersonii</name>
    <dbReference type="NCBI Taxonomy" id="189"/>
    <lineage>
        <taxon>Bacteria</taxon>
        <taxon>Pseudomonadati</taxon>
        <taxon>Pseudomonadota</taxon>
        <taxon>Alphaproteobacteria</taxon>
        <taxon>Rhodospirillales</taxon>
        <taxon>Novispirillaceae</taxon>
        <taxon>Novispirillum</taxon>
    </lineage>
</organism>
<feature type="transmembrane region" description="Helical" evidence="1">
    <location>
        <begin position="189"/>
        <end position="208"/>
    </location>
</feature>
<feature type="transmembrane region" description="Helical" evidence="1">
    <location>
        <begin position="63"/>
        <end position="82"/>
    </location>
</feature>